<dbReference type="EMBL" id="SPHZ02000003">
    <property type="protein sequence ID" value="KAF0922663.1"/>
    <property type="molecule type" value="Genomic_DNA"/>
</dbReference>
<evidence type="ECO:0000313" key="2">
    <source>
        <dbReference type="Proteomes" id="UP000479710"/>
    </source>
</evidence>
<name>A0A6G1EFE5_9ORYZ</name>
<keyword evidence="2" id="KW-1185">Reference proteome</keyword>
<dbReference type="Proteomes" id="UP000479710">
    <property type="component" value="Unassembled WGS sequence"/>
</dbReference>
<dbReference type="AlphaFoldDB" id="A0A6G1EFE5"/>
<reference evidence="1 2" key="1">
    <citation type="submission" date="2019-11" db="EMBL/GenBank/DDBJ databases">
        <title>Whole genome sequence of Oryza granulata.</title>
        <authorList>
            <person name="Li W."/>
        </authorList>
    </citation>
    <scope>NUCLEOTIDE SEQUENCE [LARGE SCALE GENOMIC DNA]</scope>
    <source>
        <strain evidence="2">cv. Menghai</strain>
        <tissue evidence="1">Leaf</tissue>
    </source>
</reference>
<evidence type="ECO:0000313" key="1">
    <source>
        <dbReference type="EMBL" id="KAF0922663.1"/>
    </source>
</evidence>
<comment type="caution">
    <text evidence="1">The sequence shown here is derived from an EMBL/GenBank/DDBJ whole genome shotgun (WGS) entry which is preliminary data.</text>
</comment>
<protein>
    <submittedName>
        <fullName evidence="1">Uncharacterized protein</fullName>
    </submittedName>
</protein>
<proteinExistence type="predicted"/>
<gene>
    <name evidence="1" type="ORF">E2562_001061</name>
</gene>
<accession>A0A6G1EFE5</accession>
<organism evidence="1 2">
    <name type="scientific">Oryza meyeriana var. granulata</name>
    <dbReference type="NCBI Taxonomy" id="110450"/>
    <lineage>
        <taxon>Eukaryota</taxon>
        <taxon>Viridiplantae</taxon>
        <taxon>Streptophyta</taxon>
        <taxon>Embryophyta</taxon>
        <taxon>Tracheophyta</taxon>
        <taxon>Spermatophyta</taxon>
        <taxon>Magnoliopsida</taxon>
        <taxon>Liliopsida</taxon>
        <taxon>Poales</taxon>
        <taxon>Poaceae</taxon>
        <taxon>BOP clade</taxon>
        <taxon>Oryzoideae</taxon>
        <taxon>Oryzeae</taxon>
        <taxon>Oryzinae</taxon>
        <taxon>Oryza</taxon>
        <taxon>Oryza meyeriana</taxon>
    </lineage>
</organism>
<sequence>MDRRGDWKGEWAHRNENVTAAACRARAQARTGAAGEGKRGKRVLFYKGMAEQTDEGESRFSELDAVSMVVLSARDGYAGRGTPDGRESEVVGWRVDGGEAAKVGAAPGEGSRACIRHWHGDFSFETFN</sequence>